<organism evidence="2 4">
    <name type="scientific">Caldimonas thermodepolymerans</name>
    <dbReference type="NCBI Taxonomy" id="215580"/>
    <lineage>
        <taxon>Bacteria</taxon>
        <taxon>Pseudomonadati</taxon>
        <taxon>Pseudomonadota</taxon>
        <taxon>Betaproteobacteria</taxon>
        <taxon>Burkholderiales</taxon>
        <taxon>Sphaerotilaceae</taxon>
        <taxon>Caldimonas</taxon>
    </lineage>
</organism>
<accession>A0A2S5T311</accession>
<dbReference type="AlphaFoldDB" id="A0A2S5T311"/>
<proteinExistence type="predicted"/>
<evidence type="ECO:0000256" key="1">
    <source>
        <dbReference type="SAM" id="Phobius"/>
    </source>
</evidence>
<keyword evidence="1" id="KW-1133">Transmembrane helix</keyword>
<reference evidence="3 5" key="2">
    <citation type="submission" date="2019-03" db="EMBL/GenBank/DDBJ databases">
        <title>Genomic Encyclopedia of Type Strains, Phase IV (KMG-IV): sequencing the most valuable type-strain genomes for metagenomic binning, comparative biology and taxonomic classification.</title>
        <authorList>
            <person name="Goeker M."/>
        </authorList>
    </citation>
    <scope>NUCLEOTIDE SEQUENCE [LARGE SCALE GENOMIC DNA]</scope>
    <source>
        <strain evidence="3 5">DSM 15264</strain>
    </source>
</reference>
<feature type="transmembrane region" description="Helical" evidence="1">
    <location>
        <begin position="91"/>
        <end position="118"/>
    </location>
</feature>
<sequence>MIVALWIVFAVSALLWTGGTVLLSVLTRWLARAVASGEVESFGRSVAQWPVPDWVAAWIDPAVVQAAQRGVLWLAETSRNWLPWAGTALDWLVPLIWVVWALGLLGMLLVAAGVHLLARRLGMAAPR</sequence>
<gene>
    <name evidence="2" type="ORF">C1702_12685</name>
    <name evidence="3" type="ORF">EV676_11120</name>
</gene>
<evidence type="ECO:0000313" key="3">
    <source>
        <dbReference type="EMBL" id="TCP04119.1"/>
    </source>
</evidence>
<reference evidence="2 4" key="1">
    <citation type="submission" date="2018-02" db="EMBL/GenBank/DDBJ databases">
        <title>Reclassifiation of [Polyangium] brachysporum DSM 7029 as Guopingzhaonella breviflexa gen. nov., sp. nov., a member of the family Comamonadaceae.</title>
        <authorList>
            <person name="Tang B."/>
        </authorList>
    </citation>
    <scope>NUCLEOTIDE SEQUENCE [LARGE SCALE GENOMIC DNA]</scope>
    <source>
        <strain evidence="2 4">DSM 15344</strain>
    </source>
</reference>
<evidence type="ECO:0000313" key="2">
    <source>
        <dbReference type="EMBL" id="PPE69346.1"/>
    </source>
</evidence>
<evidence type="ECO:0000313" key="5">
    <source>
        <dbReference type="Proteomes" id="UP000294772"/>
    </source>
</evidence>
<dbReference type="OrthoDB" id="8527614at2"/>
<protein>
    <submittedName>
        <fullName evidence="2">Uncharacterized protein</fullName>
    </submittedName>
</protein>
<comment type="caution">
    <text evidence="2">The sequence shown here is derived from an EMBL/GenBank/DDBJ whole genome shotgun (WGS) entry which is preliminary data.</text>
</comment>
<dbReference type="Proteomes" id="UP000239406">
    <property type="component" value="Unassembled WGS sequence"/>
</dbReference>
<dbReference type="Proteomes" id="UP000294772">
    <property type="component" value="Unassembled WGS sequence"/>
</dbReference>
<dbReference type="EMBL" id="PSNY01000013">
    <property type="protein sequence ID" value="PPE69346.1"/>
    <property type="molecule type" value="Genomic_DNA"/>
</dbReference>
<dbReference type="RefSeq" id="WP_104358079.1">
    <property type="nucleotide sequence ID" value="NZ_CALFFA010000048.1"/>
</dbReference>
<keyword evidence="4" id="KW-1185">Reference proteome</keyword>
<evidence type="ECO:0000313" key="4">
    <source>
        <dbReference type="Proteomes" id="UP000239406"/>
    </source>
</evidence>
<keyword evidence="1" id="KW-0472">Membrane</keyword>
<name>A0A2S5T311_9BURK</name>
<keyword evidence="1" id="KW-0812">Transmembrane</keyword>
<dbReference type="EMBL" id="SLXF01000011">
    <property type="protein sequence ID" value="TCP04119.1"/>
    <property type="molecule type" value="Genomic_DNA"/>
</dbReference>